<dbReference type="PROSITE" id="PS50801">
    <property type="entry name" value="STAS"/>
    <property type="match status" value="1"/>
</dbReference>
<evidence type="ECO:0000259" key="1">
    <source>
        <dbReference type="PROSITE" id="PS50801"/>
    </source>
</evidence>
<dbReference type="InterPro" id="IPR002645">
    <property type="entry name" value="STAS_dom"/>
</dbReference>
<evidence type="ECO:0000313" key="2">
    <source>
        <dbReference type="EMBL" id="SVC70613.1"/>
    </source>
</evidence>
<feature type="non-terminal residue" evidence="2">
    <location>
        <position position="23"/>
    </location>
</feature>
<organism evidence="2">
    <name type="scientific">marine metagenome</name>
    <dbReference type="NCBI Taxonomy" id="408172"/>
    <lineage>
        <taxon>unclassified sequences</taxon>
        <taxon>metagenomes</taxon>
        <taxon>ecological metagenomes</taxon>
    </lineage>
</organism>
<feature type="domain" description="STAS" evidence="1">
    <location>
        <begin position="1"/>
        <end position="23"/>
    </location>
</feature>
<protein>
    <recommendedName>
        <fullName evidence="1">STAS domain-containing protein</fullName>
    </recommendedName>
</protein>
<proteinExistence type="predicted"/>
<accession>A0A382PB49</accession>
<name>A0A382PB49_9ZZZZ</name>
<reference evidence="2" key="1">
    <citation type="submission" date="2018-05" db="EMBL/GenBank/DDBJ databases">
        <authorList>
            <person name="Lanie J.A."/>
            <person name="Ng W.-L."/>
            <person name="Kazmierczak K.M."/>
            <person name="Andrzejewski T.M."/>
            <person name="Davidsen T.M."/>
            <person name="Wayne K.J."/>
            <person name="Tettelin H."/>
            <person name="Glass J.I."/>
            <person name="Rusch D."/>
            <person name="Podicherti R."/>
            <person name="Tsui H.-C.T."/>
            <person name="Winkler M.E."/>
        </authorList>
    </citation>
    <scope>NUCLEOTIDE SEQUENCE</scope>
</reference>
<dbReference type="AlphaFoldDB" id="A0A382PB49"/>
<sequence length="23" mass="2450">MVSNKRCLVDLSDVERADSAGLA</sequence>
<gene>
    <name evidence="2" type="ORF">METZ01_LOCUS323467</name>
</gene>
<dbReference type="EMBL" id="UINC01106154">
    <property type="protein sequence ID" value="SVC70613.1"/>
    <property type="molecule type" value="Genomic_DNA"/>
</dbReference>